<dbReference type="EMBL" id="VSSQ01063560">
    <property type="protein sequence ID" value="MPN16581.1"/>
    <property type="molecule type" value="Genomic_DNA"/>
</dbReference>
<sequence length="221" mass="24690">MDGVNTMLYPIPQKVFALYVTDFQRISMGVVSSLRLLFLSFFLALTLGIVLGMLVGWFENARKALFPIAKVLSPIPPIIYSPYEVALLPSFRSASIFVIFSSIFWSVFMNMILSVSSVDKKIMDSARTLNIKTIGMFAYVLLPNSLPMLFNSLTVSVSTSFMVLTAAEMIGATSGLGWYVKYYSDFADYTRVVAGIIVIGFVVTMLNVLIRLLRNALIKWR</sequence>
<accession>A0A645FQ91</accession>
<reference evidence="9" key="1">
    <citation type="submission" date="2019-08" db="EMBL/GenBank/DDBJ databases">
        <authorList>
            <person name="Kucharzyk K."/>
            <person name="Murdoch R.W."/>
            <person name="Higgins S."/>
            <person name="Loffler F."/>
        </authorList>
    </citation>
    <scope>NUCLEOTIDE SEQUENCE</scope>
</reference>
<dbReference type="Pfam" id="PF00528">
    <property type="entry name" value="BPD_transp_1"/>
    <property type="match status" value="1"/>
</dbReference>
<keyword evidence="6 7" id="KW-0472">Membrane</keyword>
<feature type="domain" description="ABC transmembrane type-1" evidence="8">
    <location>
        <begin position="30"/>
        <end position="210"/>
    </location>
</feature>
<keyword evidence="2" id="KW-0813">Transport</keyword>
<dbReference type="GO" id="GO:0005886">
    <property type="term" value="C:plasma membrane"/>
    <property type="evidence" value="ECO:0007669"/>
    <property type="project" value="UniProtKB-SubCell"/>
</dbReference>
<evidence type="ECO:0000256" key="2">
    <source>
        <dbReference type="ARBA" id="ARBA00022448"/>
    </source>
</evidence>
<keyword evidence="4 7" id="KW-0812">Transmembrane</keyword>
<dbReference type="InterPro" id="IPR000515">
    <property type="entry name" value="MetI-like"/>
</dbReference>
<keyword evidence="5 7" id="KW-1133">Transmembrane helix</keyword>
<dbReference type="PANTHER" id="PTHR30151:SF0">
    <property type="entry name" value="ABC TRANSPORTER PERMEASE PROTEIN MJ0413-RELATED"/>
    <property type="match status" value="1"/>
</dbReference>
<dbReference type="GO" id="GO:0055085">
    <property type="term" value="P:transmembrane transport"/>
    <property type="evidence" value="ECO:0007669"/>
    <property type="project" value="InterPro"/>
</dbReference>
<protein>
    <recommendedName>
        <fullName evidence="8">ABC transmembrane type-1 domain-containing protein</fullName>
    </recommendedName>
</protein>
<evidence type="ECO:0000259" key="8">
    <source>
        <dbReference type="PROSITE" id="PS50928"/>
    </source>
</evidence>
<gene>
    <name evidence="9" type="ORF">SDC9_163926</name>
</gene>
<evidence type="ECO:0000256" key="7">
    <source>
        <dbReference type="SAM" id="Phobius"/>
    </source>
</evidence>
<dbReference type="InterPro" id="IPR035906">
    <property type="entry name" value="MetI-like_sf"/>
</dbReference>
<name>A0A645FQ91_9ZZZZ</name>
<comment type="caution">
    <text evidence="9">The sequence shown here is derived from an EMBL/GenBank/DDBJ whole genome shotgun (WGS) entry which is preliminary data.</text>
</comment>
<comment type="subcellular location">
    <subcellularLocation>
        <location evidence="1">Cell membrane</location>
        <topology evidence="1">Multi-pass membrane protein</topology>
    </subcellularLocation>
</comment>
<organism evidence="9">
    <name type="scientific">bioreactor metagenome</name>
    <dbReference type="NCBI Taxonomy" id="1076179"/>
    <lineage>
        <taxon>unclassified sequences</taxon>
        <taxon>metagenomes</taxon>
        <taxon>ecological metagenomes</taxon>
    </lineage>
</organism>
<dbReference type="PANTHER" id="PTHR30151">
    <property type="entry name" value="ALKANE SULFONATE ABC TRANSPORTER-RELATED, MEMBRANE SUBUNIT"/>
    <property type="match status" value="1"/>
</dbReference>
<keyword evidence="3" id="KW-1003">Cell membrane</keyword>
<dbReference type="SUPFAM" id="SSF161098">
    <property type="entry name" value="MetI-like"/>
    <property type="match status" value="1"/>
</dbReference>
<evidence type="ECO:0000256" key="3">
    <source>
        <dbReference type="ARBA" id="ARBA00022475"/>
    </source>
</evidence>
<evidence type="ECO:0000256" key="6">
    <source>
        <dbReference type="ARBA" id="ARBA00023136"/>
    </source>
</evidence>
<dbReference type="AlphaFoldDB" id="A0A645FQ91"/>
<feature type="transmembrane region" description="Helical" evidence="7">
    <location>
        <begin position="95"/>
        <end position="115"/>
    </location>
</feature>
<dbReference type="PROSITE" id="PS50928">
    <property type="entry name" value="ABC_TM1"/>
    <property type="match status" value="1"/>
</dbReference>
<evidence type="ECO:0000256" key="5">
    <source>
        <dbReference type="ARBA" id="ARBA00022989"/>
    </source>
</evidence>
<evidence type="ECO:0000256" key="4">
    <source>
        <dbReference type="ARBA" id="ARBA00022692"/>
    </source>
</evidence>
<dbReference type="Gene3D" id="1.10.3720.10">
    <property type="entry name" value="MetI-like"/>
    <property type="match status" value="1"/>
</dbReference>
<proteinExistence type="predicted"/>
<evidence type="ECO:0000313" key="9">
    <source>
        <dbReference type="EMBL" id="MPN16581.1"/>
    </source>
</evidence>
<feature type="transmembrane region" description="Helical" evidence="7">
    <location>
        <begin position="192"/>
        <end position="213"/>
    </location>
</feature>
<dbReference type="CDD" id="cd06261">
    <property type="entry name" value="TM_PBP2"/>
    <property type="match status" value="1"/>
</dbReference>
<feature type="transmembrane region" description="Helical" evidence="7">
    <location>
        <begin position="36"/>
        <end position="57"/>
    </location>
</feature>
<evidence type="ECO:0000256" key="1">
    <source>
        <dbReference type="ARBA" id="ARBA00004651"/>
    </source>
</evidence>